<evidence type="ECO:0000256" key="1">
    <source>
        <dbReference type="SAM" id="MobiDB-lite"/>
    </source>
</evidence>
<feature type="compositionally biased region" description="Pro residues" evidence="1">
    <location>
        <begin position="132"/>
        <end position="147"/>
    </location>
</feature>
<sequence>MATPTQRRTARGGSECRELSPHDGECRELSPRDVHPFLFLILLSFPHTPHLRASGAPLRGGGVAGGGGGGAVCVPLLRRWRSTMGATARDDEDYGDNERGEAGPTTASSPISLAPPTSFPRSLASRAHHPPFTCPLFPPPPPTPRPASPSAAGSAAPFVFSWGEAREGAGQGGGGGGSGGGLGGVFWSGAALSPPAAAATAAGGIGGWMVRGRRRGGRWMMRWREADGAKDGRRCESGDGKEECVGPTVV</sequence>
<feature type="region of interest" description="Disordered" evidence="1">
    <location>
        <begin position="1"/>
        <end position="28"/>
    </location>
</feature>
<feature type="region of interest" description="Disordered" evidence="1">
    <location>
        <begin position="227"/>
        <end position="250"/>
    </location>
</feature>
<evidence type="ECO:0000313" key="3">
    <source>
        <dbReference type="Proteomes" id="UP000008021"/>
    </source>
</evidence>
<dbReference type="Proteomes" id="UP000008021">
    <property type="component" value="Chromosome 3"/>
</dbReference>
<keyword evidence="3" id="KW-1185">Reference proteome</keyword>
<evidence type="ECO:0000313" key="2">
    <source>
        <dbReference type="EnsemblPlants" id="OMERI03G24990.1"/>
    </source>
</evidence>
<protein>
    <submittedName>
        <fullName evidence="2">Uncharacterized protein</fullName>
    </submittedName>
</protein>
<organism evidence="2">
    <name type="scientific">Oryza meridionalis</name>
    <dbReference type="NCBI Taxonomy" id="40149"/>
    <lineage>
        <taxon>Eukaryota</taxon>
        <taxon>Viridiplantae</taxon>
        <taxon>Streptophyta</taxon>
        <taxon>Embryophyta</taxon>
        <taxon>Tracheophyta</taxon>
        <taxon>Spermatophyta</taxon>
        <taxon>Magnoliopsida</taxon>
        <taxon>Liliopsida</taxon>
        <taxon>Poales</taxon>
        <taxon>Poaceae</taxon>
        <taxon>BOP clade</taxon>
        <taxon>Oryzoideae</taxon>
        <taxon>Oryzeae</taxon>
        <taxon>Oryzinae</taxon>
        <taxon>Oryza</taxon>
    </lineage>
</organism>
<feature type="compositionally biased region" description="Basic and acidic residues" evidence="1">
    <location>
        <begin position="227"/>
        <end position="244"/>
    </location>
</feature>
<proteinExistence type="predicted"/>
<reference evidence="2" key="2">
    <citation type="submission" date="2018-05" db="EMBL/GenBank/DDBJ databases">
        <title>OmerRS3 (Oryza meridionalis Reference Sequence Version 3).</title>
        <authorList>
            <person name="Zhang J."/>
            <person name="Kudrna D."/>
            <person name="Lee S."/>
            <person name="Talag J."/>
            <person name="Welchert J."/>
            <person name="Wing R.A."/>
        </authorList>
    </citation>
    <scope>NUCLEOTIDE SEQUENCE [LARGE SCALE GENOMIC DNA]</scope>
    <source>
        <strain evidence="2">cv. OR44</strain>
    </source>
</reference>
<name>A0A0E0D487_9ORYZ</name>
<feature type="compositionally biased region" description="Basic and acidic residues" evidence="1">
    <location>
        <begin position="14"/>
        <end position="28"/>
    </location>
</feature>
<reference evidence="2" key="1">
    <citation type="submission" date="2015-04" db="UniProtKB">
        <authorList>
            <consortium name="EnsemblPlants"/>
        </authorList>
    </citation>
    <scope>IDENTIFICATION</scope>
</reference>
<dbReference type="HOGENOM" id="CLU_1112799_0_0_1"/>
<accession>A0A0E0D487</accession>
<dbReference type="Gramene" id="OMERI03G24990.1">
    <property type="protein sequence ID" value="OMERI03G24990.1"/>
    <property type="gene ID" value="OMERI03G24990"/>
</dbReference>
<dbReference type="AlphaFoldDB" id="A0A0E0D487"/>
<dbReference type="EnsemblPlants" id="OMERI03G24990.1">
    <property type="protein sequence ID" value="OMERI03G24990.1"/>
    <property type="gene ID" value="OMERI03G24990"/>
</dbReference>
<feature type="region of interest" description="Disordered" evidence="1">
    <location>
        <begin position="85"/>
        <end position="154"/>
    </location>
</feature>